<dbReference type="InterPro" id="IPR008969">
    <property type="entry name" value="CarboxyPept-like_regulatory"/>
</dbReference>
<dbReference type="Gene3D" id="2.40.170.20">
    <property type="entry name" value="TonB-dependent receptor, beta-barrel domain"/>
    <property type="match status" value="1"/>
</dbReference>
<keyword evidence="2 7" id="KW-0813">Transport</keyword>
<comment type="subcellular location">
    <subcellularLocation>
        <location evidence="1 7">Cell outer membrane</location>
        <topology evidence="1 7">Multi-pass membrane protein</topology>
    </subcellularLocation>
</comment>
<accession>A0ABS1R6N8</accession>
<comment type="caution">
    <text evidence="9">The sequence shown here is derived from an EMBL/GenBank/DDBJ whole genome shotgun (WGS) entry which is preliminary data.</text>
</comment>
<evidence type="ECO:0000259" key="8">
    <source>
        <dbReference type="Pfam" id="PF07715"/>
    </source>
</evidence>
<dbReference type="InterPro" id="IPR039426">
    <property type="entry name" value="TonB-dep_rcpt-like"/>
</dbReference>
<evidence type="ECO:0000256" key="6">
    <source>
        <dbReference type="ARBA" id="ARBA00023237"/>
    </source>
</evidence>
<dbReference type="SUPFAM" id="SSF56935">
    <property type="entry name" value="Porins"/>
    <property type="match status" value="1"/>
</dbReference>
<dbReference type="Proteomes" id="UP000625283">
    <property type="component" value="Unassembled WGS sequence"/>
</dbReference>
<keyword evidence="4 7" id="KW-0812">Transmembrane</keyword>
<dbReference type="Gene3D" id="2.60.40.1120">
    <property type="entry name" value="Carboxypeptidase-like, regulatory domain"/>
    <property type="match status" value="1"/>
</dbReference>
<keyword evidence="10" id="KW-1185">Reference proteome</keyword>
<dbReference type="Pfam" id="PF13715">
    <property type="entry name" value="CarbopepD_reg_2"/>
    <property type="match status" value="1"/>
</dbReference>
<keyword evidence="6 7" id="KW-0998">Cell outer membrane</keyword>
<reference evidence="9 10" key="1">
    <citation type="submission" date="2021-01" db="EMBL/GenBank/DDBJ databases">
        <title>C459-1 draft genome sequence.</title>
        <authorList>
            <person name="Zhang X.-F."/>
        </authorList>
    </citation>
    <scope>NUCLEOTIDE SEQUENCE [LARGE SCALE GENOMIC DNA]</scope>
    <source>
        <strain evidence="10">C459-1</strain>
    </source>
</reference>
<evidence type="ECO:0000256" key="4">
    <source>
        <dbReference type="ARBA" id="ARBA00022692"/>
    </source>
</evidence>
<dbReference type="NCBIfam" id="TIGR04056">
    <property type="entry name" value="OMP_RagA_SusC"/>
    <property type="match status" value="1"/>
</dbReference>
<keyword evidence="5 7" id="KW-0472">Membrane</keyword>
<comment type="similarity">
    <text evidence="7">Belongs to the TonB-dependent receptor family.</text>
</comment>
<dbReference type="SUPFAM" id="SSF49464">
    <property type="entry name" value="Carboxypeptidase regulatory domain-like"/>
    <property type="match status" value="1"/>
</dbReference>
<evidence type="ECO:0000256" key="1">
    <source>
        <dbReference type="ARBA" id="ARBA00004571"/>
    </source>
</evidence>
<evidence type="ECO:0000313" key="9">
    <source>
        <dbReference type="EMBL" id="MBL1410313.1"/>
    </source>
</evidence>
<dbReference type="EMBL" id="JAERTY010000009">
    <property type="protein sequence ID" value="MBL1410313.1"/>
    <property type="molecule type" value="Genomic_DNA"/>
</dbReference>
<name>A0ABS1R6N8_9SPHI</name>
<dbReference type="Gene3D" id="2.170.130.10">
    <property type="entry name" value="TonB-dependent receptor, plug domain"/>
    <property type="match status" value="1"/>
</dbReference>
<dbReference type="PROSITE" id="PS52016">
    <property type="entry name" value="TONB_DEPENDENT_REC_3"/>
    <property type="match status" value="1"/>
</dbReference>
<proteinExistence type="inferred from homology"/>
<keyword evidence="3 7" id="KW-1134">Transmembrane beta strand</keyword>
<gene>
    <name evidence="9" type="ORF">JKG61_16275</name>
</gene>
<dbReference type="InterPro" id="IPR023997">
    <property type="entry name" value="TonB-dep_OMP_SusC/RagA_CS"/>
</dbReference>
<dbReference type="InterPro" id="IPR023996">
    <property type="entry name" value="TonB-dep_OMP_SusC/RagA"/>
</dbReference>
<organism evidence="9 10">
    <name type="scientific">Sphingobacterium faecale</name>
    <dbReference type="NCBI Taxonomy" id="2803775"/>
    <lineage>
        <taxon>Bacteria</taxon>
        <taxon>Pseudomonadati</taxon>
        <taxon>Bacteroidota</taxon>
        <taxon>Sphingobacteriia</taxon>
        <taxon>Sphingobacteriales</taxon>
        <taxon>Sphingobacteriaceae</taxon>
        <taxon>Sphingobacterium</taxon>
    </lineage>
</organism>
<dbReference type="InterPro" id="IPR037066">
    <property type="entry name" value="Plug_dom_sf"/>
</dbReference>
<sequence>MLHNYLNYFNLIYLPMRGFLLFFVMVCSFIGAYAQTSLTLTGIVKDNINRPVPNASILIKGTNIGAETDAGGNFDIKSNSSNVILIISAVGYETQEVPVKENKKLNIILAESNVGIDEVIVMGYNSVDKQHVASSVAQLNMEQAKTRPFLKMQQAFSGTIPGVTMLQGTSLPGSTFGGINIRGISTLQNADPLVIVDGMEQSIEDLDPNQIKSLTVLKDAASAAMYGSRGANGVIIIETERGTTGQFKVNINAWSGFNKPVDLPEFVNAADYMRLNNEGRTYQGQNTLYSDEDIQKAVSGAIKTVDWVKEVMPKTSMVHNQSANISGGGGVGTFNLMLGHLQETGLNAVEGSQKYSARFNTNINIANKFSLLADFYVKKYQYDRLLDNDDGHGLYKIAWRMNPTQQVYYDTDLPEHYILHNDLNPVARINRGGIKNYMSDQSTINLRPRYNINSKLNVEGNISYMISKSANKRARKTFKYLDITGKPISIATNLVEASQGVSESQLTARALVNYTDDLRDGQDKIYFTAGTEVMNYTYTDYREVSKASFFGKLNYSFDNRYILEATARADGSSKFAPKHKWGFFPSAAIAWNAHNESFLADLKNSGALSNLKIRASYGLIGNENVDPYLWEEIVNQYGWTMRVPNYEFSWEKQKQWNIGLDLSTLKDRLSFTAEVYDKFSYDLIYDLFPVPPLTGSHTLTTAVNIGEVRNKGYELSAKWSDKIGNVNYSIGGSFFDNKNEVLKAGHNPTDTLIFSDTNDKIWYKGITLDNYYGFESNGFFRDADDVNNTSAKMANTLPGDIKYVDQNGDGIINDADRVNLGDPFPHLNYSISLDLSYKNWDFSVLGQGVGRRLGWIRGQEGFPVLVDNATNALGAPMQYYADNRWTPDTPNSRFPRVWTGTSTNTYLSDVWLSDASYFRIKMIQLGYTVKNIGKSFKNTRFYINIQDAITFTKWEGLEPERVGITTGPEKYDGNGSYPRMATYTFGIKTSIF</sequence>
<evidence type="ECO:0000313" key="10">
    <source>
        <dbReference type="Proteomes" id="UP000625283"/>
    </source>
</evidence>
<evidence type="ECO:0000256" key="7">
    <source>
        <dbReference type="PROSITE-ProRule" id="PRU01360"/>
    </source>
</evidence>
<protein>
    <submittedName>
        <fullName evidence="9">SusC/RagA family TonB-linked outer membrane protein</fullName>
    </submittedName>
</protein>
<feature type="domain" description="TonB-dependent receptor plug" evidence="8">
    <location>
        <begin position="129"/>
        <end position="234"/>
    </location>
</feature>
<evidence type="ECO:0000256" key="5">
    <source>
        <dbReference type="ARBA" id="ARBA00023136"/>
    </source>
</evidence>
<dbReference type="InterPro" id="IPR012910">
    <property type="entry name" value="Plug_dom"/>
</dbReference>
<dbReference type="Pfam" id="PF07715">
    <property type="entry name" value="Plug"/>
    <property type="match status" value="1"/>
</dbReference>
<dbReference type="InterPro" id="IPR036942">
    <property type="entry name" value="Beta-barrel_TonB_sf"/>
</dbReference>
<evidence type="ECO:0000256" key="3">
    <source>
        <dbReference type="ARBA" id="ARBA00022452"/>
    </source>
</evidence>
<dbReference type="NCBIfam" id="TIGR04057">
    <property type="entry name" value="SusC_RagA_signa"/>
    <property type="match status" value="1"/>
</dbReference>
<evidence type="ECO:0000256" key="2">
    <source>
        <dbReference type="ARBA" id="ARBA00022448"/>
    </source>
</evidence>